<feature type="region of interest" description="Disordered" evidence="1">
    <location>
        <begin position="1"/>
        <end position="94"/>
    </location>
</feature>
<accession>A0A318LM34</accession>
<keyword evidence="2" id="KW-0812">Transmembrane</keyword>
<keyword evidence="2" id="KW-0472">Membrane</keyword>
<gene>
    <name evidence="3" type="ORF">BA062_09060</name>
</gene>
<evidence type="ECO:0000313" key="4">
    <source>
        <dbReference type="Proteomes" id="UP000247892"/>
    </source>
</evidence>
<name>A0A318LM34_9PSEU</name>
<evidence type="ECO:0000313" key="3">
    <source>
        <dbReference type="EMBL" id="PXY35642.1"/>
    </source>
</evidence>
<feature type="compositionally biased region" description="Low complexity" evidence="1">
    <location>
        <begin position="25"/>
        <end position="55"/>
    </location>
</feature>
<sequence length="503" mass="53247">MTSPGQGDQWSPQQPGGYPPGQPHGGQQYPQQYPGQQYPRDPHAQYPGQQYQYPQQPHPQPFDPAAAQQHGYGGYGAFPGQQQSFPVPPPAGPPAKRKRGLIIALVAALVVAGGGVASWFAFWQSDSVASGAATPDEAAMNFATALGSGDVVGLLGTLTPAEASLFTDPIGDVTGELKRLGVVTQDANPEQITGLRIETENLKFDESQAEQVNDHVTITKLTGGTLTLTSDLSQVPLAGEYRDLALESADLGGPSTEPETETIDIAEVVRETGEPIRIATVKVGDEWYPSLLYSIADYALLEADAEWPQQAIPANGAGSPDEAVRATVQAALDGDLRRVVELLPPDEMGVLHDVGPVLLDALGEPSPAGVEITRLETENSEVTGGTRATITALELDVEGQGTFELTKDGDCYAMTVQGQSDRLCADQLAALAAGEADGDLPPELQQILTNVGGGIMEQGLGVVTTEVDGKHYVSPIRTFTEFGMTFLRSMQPEDLRTILENAN</sequence>
<protein>
    <recommendedName>
        <fullName evidence="5">Flagellar basal body protein FliL</fullName>
    </recommendedName>
</protein>
<comment type="caution">
    <text evidence="3">The sequence shown here is derived from an EMBL/GenBank/DDBJ whole genome shotgun (WGS) entry which is preliminary data.</text>
</comment>
<dbReference type="RefSeq" id="WP_210406809.1">
    <property type="nucleotide sequence ID" value="NZ_JBHVKT010000014.1"/>
</dbReference>
<evidence type="ECO:0008006" key="5">
    <source>
        <dbReference type="Google" id="ProtNLM"/>
    </source>
</evidence>
<evidence type="ECO:0000256" key="2">
    <source>
        <dbReference type="SAM" id="Phobius"/>
    </source>
</evidence>
<feature type="compositionally biased region" description="Polar residues" evidence="1">
    <location>
        <begin position="1"/>
        <end position="11"/>
    </location>
</feature>
<dbReference type="AlphaFoldDB" id="A0A318LM34"/>
<feature type="transmembrane region" description="Helical" evidence="2">
    <location>
        <begin position="101"/>
        <end position="123"/>
    </location>
</feature>
<keyword evidence="4" id="KW-1185">Reference proteome</keyword>
<organism evidence="3 4">
    <name type="scientific">Prauserella flavalba</name>
    <dbReference type="NCBI Taxonomy" id="1477506"/>
    <lineage>
        <taxon>Bacteria</taxon>
        <taxon>Bacillati</taxon>
        <taxon>Actinomycetota</taxon>
        <taxon>Actinomycetes</taxon>
        <taxon>Pseudonocardiales</taxon>
        <taxon>Pseudonocardiaceae</taxon>
        <taxon>Prauserella</taxon>
    </lineage>
</organism>
<evidence type="ECO:0000256" key="1">
    <source>
        <dbReference type="SAM" id="MobiDB-lite"/>
    </source>
</evidence>
<proteinExistence type="predicted"/>
<keyword evidence="2" id="KW-1133">Transmembrane helix</keyword>
<dbReference type="Proteomes" id="UP000247892">
    <property type="component" value="Unassembled WGS sequence"/>
</dbReference>
<reference evidence="3 4" key="1">
    <citation type="submission" date="2016-07" db="EMBL/GenBank/DDBJ databases">
        <title>Draft genome sequence of Prauserella sp. YIM 121212, isolated from alkaline soil.</title>
        <authorList>
            <person name="Ruckert C."/>
            <person name="Albersmeier A."/>
            <person name="Jiang C.-L."/>
            <person name="Jiang Y."/>
            <person name="Kalinowski J."/>
            <person name="Schneider O."/>
            <person name="Winkler A."/>
            <person name="Zotchev S.B."/>
        </authorList>
    </citation>
    <scope>NUCLEOTIDE SEQUENCE [LARGE SCALE GENOMIC DNA]</scope>
    <source>
        <strain evidence="3 4">YIM 121212</strain>
    </source>
</reference>
<dbReference type="EMBL" id="MASU01000005">
    <property type="protein sequence ID" value="PXY35642.1"/>
    <property type="molecule type" value="Genomic_DNA"/>
</dbReference>